<dbReference type="EMBL" id="JARJCW010000043">
    <property type="protein sequence ID" value="KAJ7205412.1"/>
    <property type="molecule type" value="Genomic_DNA"/>
</dbReference>
<dbReference type="AlphaFoldDB" id="A0AAD6V7R9"/>
<keyword evidence="2" id="KW-0472">Membrane</keyword>
<dbReference type="Proteomes" id="UP001219525">
    <property type="component" value="Unassembled WGS sequence"/>
</dbReference>
<proteinExistence type="predicted"/>
<evidence type="ECO:0000256" key="1">
    <source>
        <dbReference type="SAM" id="MobiDB-lite"/>
    </source>
</evidence>
<accession>A0AAD6V7R9</accession>
<organism evidence="3 4">
    <name type="scientific">Mycena pura</name>
    <dbReference type="NCBI Taxonomy" id="153505"/>
    <lineage>
        <taxon>Eukaryota</taxon>
        <taxon>Fungi</taxon>
        <taxon>Dikarya</taxon>
        <taxon>Basidiomycota</taxon>
        <taxon>Agaricomycotina</taxon>
        <taxon>Agaricomycetes</taxon>
        <taxon>Agaricomycetidae</taxon>
        <taxon>Agaricales</taxon>
        <taxon>Marasmiineae</taxon>
        <taxon>Mycenaceae</taxon>
        <taxon>Mycena</taxon>
    </lineage>
</organism>
<protein>
    <submittedName>
        <fullName evidence="3">Uncharacterized protein</fullName>
    </submittedName>
</protein>
<comment type="caution">
    <text evidence="3">The sequence shown here is derived from an EMBL/GenBank/DDBJ whole genome shotgun (WGS) entry which is preliminary data.</text>
</comment>
<evidence type="ECO:0000313" key="4">
    <source>
        <dbReference type="Proteomes" id="UP001219525"/>
    </source>
</evidence>
<feature type="region of interest" description="Disordered" evidence="1">
    <location>
        <begin position="1"/>
        <end position="42"/>
    </location>
</feature>
<name>A0AAD6V7R9_9AGAR</name>
<keyword evidence="4" id="KW-1185">Reference proteome</keyword>
<keyword evidence="2" id="KW-1133">Transmembrane helix</keyword>
<sequence length="218" mass="26511">MPISHSIWRDAERMRKRKRKLERQRQRQREREQREREQREREQWLWGDRERQREWELQRERERERQRQLELEREQRERERERRERERQLVRLRRAQLTQRLQAPQAEGRLLTLLSSFSEHSVFIMLAILALELVGWFIFLGLLVTVLAYLLLIISFGPTPNIDTPGSTQEILHCATTLKSNVHRLFFDNIRVGATDLVTLVISVHILNLIYFIVIEAN</sequence>
<evidence type="ECO:0000313" key="3">
    <source>
        <dbReference type="EMBL" id="KAJ7205412.1"/>
    </source>
</evidence>
<feature type="compositionally biased region" description="Basic and acidic residues" evidence="1">
    <location>
        <begin position="23"/>
        <end position="42"/>
    </location>
</feature>
<keyword evidence="2" id="KW-0812">Transmembrane</keyword>
<feature type="transmembrane region" description="Helical" evidence="2">
    <location>
        <begin position="194"/>
        <end position="215"/>
    </location>
</feature>
<gene>
    <name evidence="3" type="ORF">GGX14DRAFT_397551</name>
</gene>
<feature type="transmembrane region" description="Helical" evidence="2">
    <location>
        <begin position="136"/>
        <end position="157"/>
    </location>
</feature>
<evidence type="ECO:0000256" key="2">
    <source>
        <dbReference type="SAM" id="Phobius"/>
    </source>
</evidence>
<reference evidence="3" key="1">
    <citation type="submission" date="2023-03" db="EMBL/GenBank/DDBJ databases">
        <title>Massive genome expansion in bonnet fungi (Mycena s.s.) driven by repeated elements and novel gene families across ecological guilds.</title>
        <authorList>
            <consortium name="Lawrence Berkeley National Laboratory"/>
            <person name="Harder C.B."/>
            <person name="Miyauchi S."/>
            <person name="Viragh M."/>
            <person name="Kuo A."/>
            <person name="Thoen E."/>
            <person name="Andreopoulos B."/>
            <person name="Lu D."/>
            <person name="Skrede I."/>
            <person name="Drula E."/>
            <person name="Henrissat B."/>
            <person name="Morin E."/>
            <person name="Kohler A."/>
            <person name="Barry K."/>
            <person name="LaButti K."/>
            <person name="Morin E."/>
            <person name="Salamov A."/>
            <person name="Lipzen A."/>
            <person name="Mereny Z."/>
            <person name="Hegedus B."/>
            <person name="Baldrian P."/>
            <person name="Stursova M."/>
            <person name="Weitz H."/>
            <person name="Taylor A."/>
            <person name="Grigoriev I.V."/>
            <person name="Nagy L.G."/>
            <person name="Martin F."/>
            <person name="Kauserud H."/>
        </authorList>
    </citation>
    <scope>NUCLEOTIDE SEQUENCE</scope>
    <source>
        <strain evidence="3">9144</strain>
    </source>
</reference>